<protein>
    <submittedName>
        <fullName evidence="1">Uncharacterized protein</fullName>
    </submittedName>
</protein>
<keyword evidence="2" id="KW-1185">Reference proteome</keyword>
<evidence type="ECO:0000313" key="2">
    <source>
        <dbReference type="Proteomes" id="UP000604046"/>
    </source>
</evidence>
<evidence type="ECO:0000313" key="1">
    <source>
        <dbReference type="EMBL" id="CAE7265201.1"/>
    </source>
</evidence>
<gene>
    <name evidence="1" type="ORF">SNAT2548_LOCUS13998</name>
</gene>
<accession>A0A812MFP0</accession>
<comment type="caution">
    <text evidence="1">The sequence shown here is derived from an EMBL/GenBank/DDBJ whole genome shotgun (WGS) entry which is preliminary data.</text>
</comment>
<name>A0A812MFP0_9DINO</name>
<organism evidence="1 2">
    <name type="scientific">Symbiodinium natans</name>
    <dbReference type="NCBI Taxonomy" id="878477"/>
    <lineage>
        <taxon>Eukaryota</taxon>
        <taxon>Sar</taxon>
        <taxon>Alveolata</taxon>
        <taxon>Dinophyceae</taxon>
        <taxon>Suessiales</taxon>
        <taxon>Symbiodiniaceae</taxon>
        <taxon>Symbiodinium</taxon>
    </lineage>
</organism>
<dbReference type="OrthoDB" id="419369at2759"/>
<reference evidence="1" key="1">
    <citation type="submission" date="2021-02" db="EMBL/GenBank/DDBJ databases">
        <authorList>
            <person name="Dougan E. K."/>
            <person name="Rhodes N."/>
            <person name="Thang M."/>
            <person name="Chan C."/>
        </authorList>
    </citation>
    <scope>NUCLEOTIDE SEQUENCE</scope>
</reference>
<proteinExistence type="predicted"/>
<dbReference type="EMBL" id="CAJNDS010001557">
    <property type="protein sequence ID" value="CAE7265201.1"/>
    <property type="molecule type" value="Genomic_DNA"/>
</dbReference>
<dbReference type="AlphaFoldDB" id="A0A812MFP0"/>
<dbReference type="Proteomes" id="UP000604046">
    <property type="component" value="Unassembled WGS sequence"/>
</dbReference>
<sequence>MPVRMGRGLGKGNGTMIEVACTRIIESANTIMDYDLRNGLDNKIDGICPVIKVSSLVRATAAQEDVVAKVFAKYALRLDITMSSGQVDRDMRYPYIKATSWVRKLDEEHALDYLLGLGCSTLQEASSGLENFWAKYALSHGDHQVFKADIPLRQCVPIYVHGDEGTTFKKDGALVLSFCCPIGKGVACQKDGDVIDQSRLRMNFKGHCFKTRFVMGTLFKDDHEDYPSAVQQLLELILDDVNTASREGVLMRSGIRLHLIPLGNKGDWSYLALCQGGNIEATFAGHLPPMLGRKSACPAYKRTMDQELPWNQEPLFITKLMHQVTRKAAFFKIDAFHTINLGVAKVFGASSLVYLSALCHGSSIEDRLADLTAYYLEYCKANGKTNYVNKIDKALLGWKTSAPDGSWNKGALSTSLCLFIEHFTKVRSLEGSEDEMLSLIASCSRALNFWMQSLYHSDIFIAKADAMKINAAGRHFLAGFARLSLLSFLRGNTRFTYIPKVHMFWHLVDYMCDQASQHDWVMNPLAESCSVDEDLIGRFCILTRRVSPRLRGRRALERYLSQTLLVWQRPTKA</sequence>